<keyword evidence="4" id="KW-1185">Reference proteome</keyword>
<dbReference type="InterPro" id="IPR036815">
    <property type="entry name" value="14-3-3_dom_sf"/>
</dbReference>
<proteinExistence type="inferred from homology"/>
<dbReference type="SMART" id="SM00101">
    <property type="entry name" value="14_3_3"/>
    <property type="match status" value="1"/>
</dbReference>
<comment type="caution">
    <text evidence="3">The sequence shown here is derived from an EMBL/GenBank/DDBJ whole genome shotgun (WGS) entry which is preliminary data.</text>
</comment>
<comment type="similarity">
    <text evidence="1">Belongs to the 14-3-3 family.</text>
</comment>
<dbReference type="SUPFAM" id="SSF48445">
    <property type="entry name" value="14-3-3 protein"/>
    <property type="match status" value="1"/>
</dbReference>
<dbReference type="PIRSF" id="PIRSF000868">
    <property type="entry name" value="14-3-3"/>
    <property type="match status" value="1"/>
</dbReference>
<dbReference type="EMBL" id="JAWRVI010000058">
    <property type="protein sequence ID" value="KAK4083288.1"/>
    <property type="molecule type" value="Genomic_DNA"/>
</dbReference>
<feature type="domain" description="14-3-3" evidence="2">
    <location>
        <begin position="5"/>
        <end position="238"/>
    </location>
</feature>
<protein>
    <recommendedName>
        <fullName evidence="2">14-3-3 domain-containing protein</fullName>
    </recommendedName>
</protein>
<dbReference type="Proteomes" id="UP001287286">
    <property type="component" value="Unassembled WGS sequence"/>
</dbReference>
<organism evidence="3 4">
    <name type="scientific">Purpureocillium lilacinum</name>
    <name type="common">Paecilomyces lilacinus</name>
    <dbReference type="NCBI Taxonomy" id="33203"/>
    <lineage>
        <taxon>Eukaryota</taxon>
        <taxon>Fungi</taxon>
        <taxon>Dikarya</taxon>
        <taxon>Ascomycota</taxon>
        <taxon>Pezizomycotina</taxon>
        <taxon>Sordariomycetes</taxon>
        <taxon>Hypocreomycetidae</taxon>
        <taxon>Hypocreales</taxon>
        <taxon>Ophiocordycipitaceae</taxon>
        <taxon>Purpureocillium</taxon>
    </lineage>
</organism>
<name>A0ABR0BLH4_PURLI</name>
<gene>
    <name evidence="3" type="ORF">Purlil1_10858</name>
</gene>
<dbReference type="InterPro" id="IPR023410">
    <property type="entry name" value="14-3-3_domain"/>
</dbReference>
<evidence type="ECO:0000256" key="1">
    <source>
        <dbReference type="ARBA" id="ARBA00006141"/>
    </source>
</evidence>
<evidence type="ECO:0000313" key="3">
    <source>
        <dbReference type="EMBL" id="KAK4083288.1"/>
    </source>
</evidence>
<dbReference type="InterPro" id="IPR000308">
    <property type="entry name" value="14-3-3"/>
</dbReference>
<sequence>MTPKRDKHVLSARLCDRARRYEDMVSHVNAIVKLGGELSADEQALFDSAYRKLVSHMRASLRAITSIEQSGSWSQGRHADGIREYRRRIEHERDAVCQDVLHVLHALLLPAAVTGIDKVFYYKMMGDYGRYMSESGSCGTPSSVIAAAQEAYKTATELARIELESTHPLRLGVALNFSVFYYEVQGMPEHACRLAQQAIDDAVANIDTLTEQSFVESTRVMQLLQNNLTLWTSDGADGR</sequence>
<reference evidence="3 4" key="1">
    <citation type="journal article" date="2024" name="Microbiol. Resour. Announc.">
        <title>Genome annotations for the ascomycete fungi Trichoderma harzianum, Trichoderma aggressivum, and Purpureocillium lilacinum.</title>
        <authorList>
            <person name="Beijen E.P.W."/>
            <person name="Ohm R.A."/>
        </authorList>
    </citation>
    <scope>NUCLEOTIDE SEQUENCE [LARGE SCALE GENOMIC DNA]</scope>
    <source>
        <strain evidence="3 4">CBS 150709</strain>
    </source>
</reference>
<dbReference type="PRINTS" id="PR00305">
    <property type="entry name" value="1433ZETA"/>
</dbReference>
<dbReference type="Pfam" id="PF00244">
    <property type="entry name" value="14-3-3"/>
    <property type="match status" value="1"/>
</dbReference>
<dbReference type="PANTHER" id="PTHR18860">
    <property type="entry name" value="14-3-3 PROTEIN"/>
    <property type="match status" value="1"/>
</dbReference>
<evidence type="ECO:0000259" key="2">
    <source>
        <dbReference type="SMART" id="SM00101"/>
    </source>
</evidence>
<evidence type="ECO:0000313" key="4">
    <source>
        <dbReference type="Proteomes" id="UP001287286"/>
    </source>
</evidence>
<accession>A0ABR0BLH4</accession>
<dbReference type="Gene3D" id="1.20.190.20">
    <property type="entry name" value="14-3-3 domain"/>
    <property type="match status" value="1"/>
</dbReference>